<organism evidence="1 2">
    <name type="scientific">Fulvivirga kasyanovii</name>
    <dbReference type="NCBI Taxonomy" id="396812"/>
    <lineage>
        <taxon>Bacteria</taxon>
        <taxon>Pseudomonadati</taxon>
        <taxon>Bacteroidota</taxon>
        <taxon>Cytophagia</taxon>
        <taxon>Cytophagales</taxon>
        <taxon>Fulvivirgaceae</taxon>
        <taxon>Fulvivirga</taxon>
    </lineage>
</organism>
<gene>
    <name evidence="1" type="ORF">E1163_19300</name>
</gene>
<proteinExistence type="predicted"/>
<name>A0ABW9RVT1_9BACT</name>
<dbReference type="Proteomes" id="UP000798808">
    <property type="component" value="Unassembled WGS sequence"/>
</dbReference>
<protein>
    <submittedName>
        <fullName evidence="1">Uncharacterized protein</fullName>
    </submittedName>
</protein>
<reference evidence="1 2" key="1">
    <citation type="submission" date="2019-02" db="EMBL/GenBank/DDBJ databases">
        <authorList>
            <person name="Goldberg S.R."/>
            <person name="Haltli B.A."/>
            <person name="Correa H."/>
            <person name="Russell K.G."/>
        </authorList>
    </citation>
    <scope>NUCLEOTIDE SEQUENCE [LARGE SCALE GENOMIC DNA]</scope>
    <source>
        <strain evidence="1 2">JCM 16186</strain>
    </source>
</reference>
<comment type="caution">
    <text evidence="1">The sequence shown here is derived from an EMBL/GenBank/DDBJ whole genome shotgun (WGS) entry which is preliminary data.</text>
</comment>
<evidence type="ECO:0000313" key="2">
    <source>
        <dbReference type="Proteomes" id="UP000798808"/>
    </source>
</evidence>
<evidence type="ECO:0000313" key="1">
    <source>
        <dbReference type="EMBL" id="MTI27110.1"/>
    </source>
</evidence>
<accession>A0ABW9RVT1</accession>
<sequence>MKTLFIILLQIGMMDNANLIAPSFFQAQVKPTVPEKQWFNNFLTVPQDKTIFIYNPVLMYQPQLSTLELYFEPMHLPMQRQSSFHNNKYGVVPEGVKLRPRQTRGKRIYRSNPVTKYRGPI</sequence>
<keyword evidence="2" id="KW-1185">Reference proteome</keyword>
<dbReference type="RefSeq" id="WP_155174117.1">
    <property type="nucleotide sequence ID" value="NZ_BAAAFL010000012.1"/>
</dbReference>
<dbReference type="EMBL" id="SMLW01000612">
    <property type="protein sequence ID" value="MTI27110.1"/>
    <property type="molecule type" value="Genomic_DNA"/>
</dbReference>